<comment type="caution">
    <text evidence="3">The sequence shown here is derived from an EMBL/GenBank/DDBJ whole genome shotgun (WGS) entry which is preliminary data.</text>
</comment>
<feature type="transmembrane region" description="Helical" evidence="2">
    <location>
        <begin position="196"/>
        <end position="214"/>
    </location>
</feature>
<feature type="compositionally biased region" description="Polar residues" evidence="1">
    <location>
        <begin position="590"/>
        <end position="611"/>
    </location>
</feature>
<accession>A0A813JK30</accession>
<keyword evidence="2" id="KW-0472">Membrane</keyword>
<sequence length="621" mass="67933">MIVGGTEKTIICVIFGLLLFLNICIAIRAICTGPVLPLIRSLVTQARLRLSTIYAFVTQLSATSNADRKDDFANTLIRQKLDERHVMAFNQSLSATIFLLAAVVVIVMYSSMVSATPRWMTTSQDVGLAAAYALTLVCLVCKERMRPKLIQFSLYSGLMLCIMGSFYGPVSEMSSFQWSISFVAILRLMLRTMTDSLALVAFWNTALSLTLLTASMKVDMRSKHVFVELVGQWEVIVWATSIFGFWRMNASLLDQATREVVASTAEHEHQAAKVILETICDAIVELDSDLMIAEESSRLGVMLFHGTGHSLKGTELKQLLQSDEDKQQFLSHMSGHHGSTSLAKVFHVRMRDGMGTALPVECFHMRFIGSCGESRHLIGIREFGDEPQRPPVTTDNSQASHTSEVFRGLASIVMFDPLSLEILGVSSHFHHETGIDASTNKLFSNLLLPSDVQMFMKVFTNFSNEFLNSGLPSMQSQLHLNLHLPDSNPPGLNPTSSNLLCCSGELHLDKDGFPMAGVILNGSGPWPRHGQFVAHAVFTEGHLSSYQPGPVSASGAKSVSASGDSGSREGRSSRRKAARQGTQRDIVPTELSSYVSARQVSQGTPSETSGGLTEKVALYSL</sequence>
<name>A0A813JK30_POLGL</name>
<evidence type="ECO:0000313" key="3">
    <source>
        <dbReference type="EMBL" id="CAE8677056.1"/>
    </source>
</evidence>
<feature type="transmembrane region" description="Helical" evidence="2">
    <location>
        <begin position="152"/>
        <end position="170"/>
    </location>
</feature>
<dbReference type="EMBL" id="CAJNNW010025383">
    <property type="protein sequence ID" value="CAE8677056.1"/>
    <property type="molecule type" value="Genomic_DNA"/>
</dbReference>
<reference evidence="3" key="1">
    <citation type="submission" date="2021-02" db="EMBL/GenBank/DDBJ databases">
        <authorList>
            <person name="Dougan E. K."/>
            <person name="Rhodes N."/>
            <person name="Thang M."/>
            <person name="Chan C."/>
        </authorList>
    </citation>
    <scope>NUCLEOTIDE SEQUENCE</scope>
</reference>
<feature type="compositionally biased region" description="Low complexity" evidence="1">
    <location>
        <begin position="552"/>
        <end position="565"/>
    </location>
</feature>
<feature type="transmembrane region" description="Helical" evidence="2">
    <location>
        <begin position="226"/>
        <end position="246"/>
    </location>
</feature>
<evidence type="ECO:0000256" key="1">
    <source>
        <dbReference type="SAM" id="MobiDB-lite"/>
    </source>
</evidence>
<evidence type="ECO:0000256" key="2">
    <source>
        <dbReference type="SAM" id="Phobius"/>
    </source>
</evidence>
<organism evidence="3 4">
    <name type="scientific">Polarella glacialis</name>
    <name type="common">Dinoflagellate</name>
    <dbReference type="NCBI Taxonomy" id="89957"/>
    <lineage>
        <taxon>Eukaryota</taxon>
        <taxon>Sar</taxon>
        <taxon>Alveolata</taxon>
        <taxon>Dinophyceae</taxon>
        <taxon>Suessiales</taxon>
        <taxon>Suessiaceae</taxon>
        <taxon>Polarella</taxon>
    </lineage>
</organism>
<proteinExistence type="predicted"/>
<feature type="region of interest" description="Disordered" evidence="1">
    <location>
        <begin position="548"/>
        <end position="615"/>
    </location>
</feature>
<evidence type="ECO:0000313" key="4">
    <source>
        <dbReference type="Proteomes" id="UP000626109"/>
    </source>
</evidence>
<feature type="transmembrane region" description="Helical" evidence="2">
    <location>
        <begin position="13"/>
        <end position="39"/>
    </location>
</feature>
<keyword evidence="2" id="KW-1133">Transmembrane helix</keyword>
<keyword evidence="2" id="KW-0812">Transmembrane</keyword>
<dbReference type="AlphaFoldDB" id="A0A813JK30"/>
<gene>
    <name evidence="3" type="ORF">PGLA2088_LOCUS20167</name>
</gene>
<feature type="transmembrane region" description="Helical" evidence="2">
    <location>
        <begin position="121"/>
        <end position="140"/>
    </location>
</feature>
<feature type="transmembrane region" description="Helical" evidence="2">
    <location>
        <begin position="88"/>
        <end position="109"/>
    </location>
</feature>
<dbReference type="Proteomes" id="UP000626109">
    <property type="component" value="Unassembled WGS sequence"/>
</dbReference>
<protein>
    <submittedName>
        <fullName evidence="3">Uncharacterized protein</fullName>
    </submittedName>
</protein>